<dbReference type="Pfam" id="PF07686">
    <property type="entry name" value="V-set"/>
    <property type="match status" value="2"/>
</dbReference>
<dbReference type="InterPro" id="IPR007110">
    <property type="entry name" value="Ig-like_dom"/>
</dbReference>
<comment type="subcellular location">
    <subcellularLocation>
        <location evidence="1">Membrane</location>
    </subcellularLocation>
</comment>
<evidence type="ECO:0000256" key="1">
    <source>
        <dbReference type="ARBA" id="ARBA00004370"/>
    </source>
</evidence>
<dbReference type="InterPro" id="IPR013783">
    <property type="entry name" value="Ig-like_fold"/>
</dbReference>
<feature type="domain" description="Ig-like" evidence="6">
    <location>
        <begin position="157"/>
        <end position="215"/>
    </location>
</feature>
<keyword evidence="5" id="KW-0732">Signal</keyword>
<dbReference type="SMART" id="SM00406">
    <property type="entry name" value="IGv"/>
    <property type="match status" value="2"/>
</dbReference>
<dbReference type="SUPFAM" id="SSF48726">
    <property type="entry name" value="Immunoglobulin"/>
    <property type="match status" value="3"/>
</dbReference>
<feature type="region of interest" description="Disordered" evidence="4">
    <location>
        <begin position="419"/>
        <end position="438"/>
    </location>
</feature>
<dbReference type="InterPro" id="IPR013106">
    <property type="entry name" value="Ig_V-set"/>
</dbReference>
<proteinExistence type="predicted"/>
<evidence type="ECO:0000313" key="7">
    <source>
        <dbReference type="Proteomes" id="UP000886700"/>
    </source>
</evidence>
<dbReference type="Gene3D" id="2.60.40.10">
    <property type="entry name" value="Immunoglobulins"/>
    <property type="match status" value="3"/>
</dbReference>
<sequence length="438" mass="50013">MKAQALLYFFFAVALYPCGSHDLFFPVPFSHLVSNNEQLILGRYDEDVILPCPFTSGADIVIHWRNQNNYVHSYFGGKDHLEAQYFRYENRTSLFHGEIHNGNASLTIRRLSLLDEGIYSCYVGTKNERTDQRVVLKVGAFHTPLMKYEQRNTESFLECSILSIYPHAHITWKMDNADVSESNSEENSTLGPFYIKSTLNITGSNSSFECAIGNSLLNQTWRGEWTLAGSHWMNQSESISLWCTVSRNFSLQNEDFHVTWSRVENGIYSVLDWHLNYSQDTTTNDPQFSRKKELRNHSGFPITLKHLRASDSGEYLCNVSSTEYTLLTVHRLHVAQSQGRVSRHKYFIVPSVALFLVVLPVWYCKVRRDSSDSEGTRRSTYSANGDQCIPDPTPEKEVHCGSDDVMEYNSEMCRVSVDESVNNGNNSNGNDVRHIISS</sequence>
<dbReference type="RefSeq" id="XP_040606661.1">
    <property type="nucleotide sequence ID" value="XM_040750727.1"/>
</dbReference>
<dbReference type="GeneID" id="106021524"/>
<dbReference type="InterPro" id="IPR003599">
    <property type="entry name" value="Ig_sub"/>
</dbReference>
<feature type="domain" description="Ig-like" evidence="6">
    <location>
        <begin position="235"/>
        <end position="328"/>
    </location>
</feature>
<evidence type="ECO:0000313" key="9">
    <source>
        <dbReference type="RefSeq" id="XP_040606661.1"/>
    </source>
</evidence>
<dbReference type="PANTHER" id="PTHR24100">
    <property type="entry name" value="BUTYROPHILIN"/>
    <property type="match status" value="1"/>
</dbReference>
<evidence type="ECO:0000313" key="10">
    <source>
        <dbReference type="RefSeq" id="XP_040606662.1"/>
    </source>
</evidence>
<dbReference type="PANTHER" id="PTHR24100:SF106">
    <property type="entry name" value="HERV-H LTR-ASSOCIATING PROTEIN 2"/>
    <property type="match status" value="1"/>
</dbReference>
<dbReference type="Proteomes" id="UP000886700">
    <property type="component" value="Unplaced"/>
</dbReference>
<dbReference type="RefSeq" id="XP_040606660.1">
    <property type="nucleotide sequence ID" value="XM_040750726.1"/>
</dbReference>
<feature type="domain" description="Ig-like" evidence="6">
    <location>
        <begin position="28"/>
        <end position="137"/>
    </location>
</feature>
<gene>
    <name evidence="8 9 10" type="primary">Hhla2</name>
</gene>
<keyword evidence="3" id="KW-0393">Immunoglobulin domain</keyword>
<keyword evidence="7" id="KW-1185">Reference proteome</keyword>
<feature type="signal peptide" evidence="5">
    <location>
        <begin position="1"/>
        <end position="20"/>
    </location>
</feature>
<keyword evidence="2" id="KW-0472">Membrane</keyword>
<evidence type="ECO:0000256" key="3">
    <source>
        <dbReference type="ARBA" id="ARBA00023319"/>
    </source>
</evidence>
<evidence type="ECO:0000259" key="6">
    <source>
        <dbReference type="PROSITE" id="PS50835"/>
    </source>
</evidence>
<dbReference type="InterPro" id="IPR036179">
    <property type="entry name" value="Ig-like_dom_sf"/>
</dbReference>
<evidence type="ECO:0000256" key="5">
    <source>
        <dbReference type="SAM" id="SignalP"/>
    </source>
</evidence>
<organism evidence="7 10">
    <name type="scientific">Mesocricetus auratus</name>
    <name type="common">Golden hamster</name>
    <dbReference type="NCBI Taxonomy" id="10036"/>
    <lineage>
        <taxon>Eukaryota</taxon>
        <taxon>Metazoa</taxon>
        <taxon>Chordata</taxon>
        <taxon>Craniata</taxon>
        <taxon>Vertebrata</taxon>
        <taxon>Euteleostomi</taxon>
        <taxon>Mammalia</taxon>
        <taxon>Eutheria</taxon>
        <taxon>Euarchontoglires</taxon>
        <taxon>Glires</taxon>
        <taxon>Rodentia</taxon>
        <taxon>Myomorpha</taxon>
        <taxon>Muroidea</taxon>
        <taxon>Cricetidae</taxon>
        <taxon>Cricetinae</taxon>
        <taxon>Mesocricetus</taxon>
    </lineage>
</organism>
<evidence type="ECO:0000256" key="2">
    <source>
        <dbReference type="ARBA" id="ARBA00023136"/>
    </source>
</evidence>
<dbReference type="RefSeq" id="XP_040606662.1">
    <property type="nucleotide sequence ID" value="XM_040750728.1"/>
</dbReference>
<evidence type="ECO:0000256" key="4">
    <source>
        <dbReference type="SAM" id="MobiDB-lite"/>
    </source>
</evidence>
<reference evidence="8 9" key="1">
    <citation type="submission" date="2025-05" db="UniProtKB">
        <authorList>
            <consortium name="RefSeq"/>
        </authorList>
    </citation>
    <scope>IDENTIFICATION</scope>
    <source>
        <tissue evidence="8 9">Liver</tissue>
    </source>
</reference>
<dbReference type="PROSITE" id="PS50835">
    <property type="entry name" value="IG_LIKE"/>
    <property type="match status" value="3"/>
</dbReference>
<dbReference type="SMART" id="SM00409">
    <property type="entry name" value="IG"/>
    <property type="match status" value="2"/>
</dbReference>
<accession>A0ABM2XVG2</accession>
<feature type="chain" id="PRO_5045024028" evidence="5">
    <location>
        <begin position="21"/>
        <end position="438"/>
    </location>
</feature>
<evidence type="ECO:0000313" key="8">
    <source>
        <dbReference type="RefSeq" id="XP_040606660.1"/>
    </source>
</evidence>
<name>A0ABM2XVG2_MESAU</name>
<feature type="region of interest" description="Disordered" evidence="4">
    <location>
        <begin position="371"/>
        <end position="394"/>
    </location>
</feature>
<feature type="compositionally biased region" description="Low complexity" evidence="4">
    <location>
        <begin position="419"/>
        <end position="430"/>
    </location>
</feature>
<dbReference type="InterPro" id="IPR050504">
    <property type="entry name" value="IgSF_BTN/MOG"/>
</dbReference>
<protein>
    <submittedName>
        <fullName evidence="8 9">HERV-H LTR-associating protein 2</fullName>
    </submittedName>
</protein>